<organism evidence="3 4">
    <name type="scientific">Rhodospira trueperi</name>
    <dbReference type="NCBI Taxonomy" id="69960"/>
    <lineage>
        <taxon>Bacteria</taxon>
        <taxon>Pseudomonadati</taxon>
        <taxon>Pseudomonadota</taxon>
        <taxon>Alphaproteobacteria</taxon>
        <taxon>Rhodospirillales</taxon>
        <taxon>Rhodospirillaceae</taxon>
        <taxon>Rhodospira</taxon>
    </lineage>
</organism>
<dbReference type="Pfam" id="PF20157">
    <property type="entry name" value="Maf_flag10_N"/>
    <property type="match status" value="1"/>
</dbReference>
<reference evidence="3 4" key="1">
    <citation type="submission" date="2016-10" db="EMBL/GenBank/DDBJ databases">
        <authorList>
            <person name="de Groot N.N."/>
        </authorList>
    </citation>
    <scope>NUCLEOTIDE SEQUENCE [LARGE SCALE GENOMIC DNA]</scope>
    <source>
        <strain evidence="3 4">ATCC 700224</strain>
    </source>
</reference>
<gene>
    <name evidence="3" type="ORF">SAMN05421720_102331</name>
</gene>
<dbReference type="STRING" id="69960.SAMN05421720_102331"/>
<feature type="domain" description="Glycosyltransferase Maf N-terminal" evidence="2">
    <location>
        <begin position="148"/>
        <end position="236"/>
    </location>
</feature>
<dbReference type="PANTHER" id="PTHR41786:SF1">
    <property type="entry name" value="6-HYDROXYMETHYLPTERIN DIPHOSPHOKINASE MPTE-LIKE DOMAIN-CONTAINING PROTEIN"/>
    <property type="match status" value="1"/>
</dbReference>
<evidence type="ECO:0000259" key="1">
    <source>
        <dbReference type="Pfam" id="PF01973"/>
    </source>
</evidence>
<dbReference type="OrthoDB" id="7254531at2"/>
<keyword evidence="4" id="KW-1185">Reference proteome</keyword>
<proteinExistence type="predicted"/>
<dbReference type="InterPro" id="IPR045376">
    <property type="entry name" value="Maf_N"/>
</dbReference>
<evidence type="ECO:0008006" key="5">
    <source>
        <dbReference type="Google" id="ProtNLM"/>
    </source>
</evidence>
<dbReference type="AlphaFoldDB" id="A0A1G6ZCE1"/>
<dbReference type="InterPro" id="IPR002826">
    <property type="entry name" value="MptE-like"/>
</dbReference>
<sequence length="640" mass="72405">MPVDSTQASYVDDALFRENVAVLSRRAPRLRGLIDSPREGYTIHRADGDGFQILDRQGAPVLPDPEPTYSRNRAAAFLENPFVLRHARHPKHVPDPYLWWDHVRPIMDELPREFWFRTVPHTEAHTLACVDCPAPDALLDIINALPELRNVLVMTCNVGLFVGALHYSSWKDFFESLSDRDISVDFIYSANDEHLSQHLVDSVFTLTPFLSDNILVYFHHSNPATEGVRGSLQTKYTNRLLGVGFFSDELEMIRASRSNIMVHRRPLIARREAHDGTAIVVGSGPSLDHTIDALKDIADRGFVIAAGTAVEPLLEAGIKVDCCVILERGPEVPETFRDMAARVDLSNVAMIASSTVDPETEKYFGSAYYFFRPGMNTSSGFDPDGIHTMRHCDPTVSNTGVGLGLYFGFRKFILFGVDLGTADPDRHHNRNTAYYRSDEINRQLEEDPIVMDETAVGAFGGLVRSNFVLNWSRMLMERCLAERTDSLVISVSDGARIKGSVAVLPEAVKGLSRAFPVLLNPYPEDVLTPEEYDVANYNYNLGHAEEYHAMLHKAASEISWERRHEVANDFQRILLFIRRQDPFKIVFRGTTAEMVWSFFSVLNRMTDEERRTYEPRLREVMLNSLQTMKREVADLLNADH</sequence>
<evidence type="ECO:0000259" key="2">
    <source>
        <dbReference type="Pfam" id="PF20157"/>
    </source>
</evidence>
<feature type="domain" description="6-hydroxymethylpterin diphosphokinase MptE-like" evidence="1">
    <location>
        <begin position="275"/>
        <end position="422"/>
    </location>
</feature>
<dbReference type="Pfam" id="PF01973">
    <property type="entry name" value="MptE-like"/>
    <property type="match status" value="1"/>
</dbReference>
<dbReference type="PANTHER" id="PTHR41786">
    <property type="entry name" value="MOTILITY ACCESSORY FACTOR MAF"/>
    <property type="match status" value="1"/>
</dbReference>
<evidence type="ECO:0000313" key="3">
    <source>
        <dbReference type="EMBL" id="SDE00298.1"/>
    </source>
</evidence>
<evidence type="ECO:0000313" key="4">
    <source>
        <dbReference type="Proteomes" id="UP000199412"/>
    </source>
</evidence>
<protein>
    <recommendedName>
        <fullName evidence="5">DUF115 domain-containing protein</fullName>
    </recommendedName>
</protein>
<dbReference type="RefSeq" id="WP_092783042.1">
    <property type="nucleotide sequence ID" value="NZ_FNAP01000002.1"/>
</dbReference>
<name>A0A1G6ZCE1_9PROT</name>
<dbReference type="EMBL" id="FNAP01000002">
    <property type="protein sequence ID" value="SDE00298.1"/>
    <property type="molecule type" value="Genomic_DNA"/>
</dbReference>
<accession>A0A1G6ZCE1</accession>
<dbReference type="Proteomes" id="UP000199412">
    <property type="component" value="Unassembled WGS sequence"/>
</dbReference>